<dbReference type="Pfam" id="PF09791">
    <property type="entry name" value="Oxidored-like"/>
    <property type="match status" value="1"/>
</dbReference>
<feature type="domain" description="Oxidoreductase-like" evidence="1">
    <location>
        <begin position="129"/>
        <end position="165"/>
    </location>
</feature>
<accession>A0ABQ8EUJ2</accession>
<dbReference type="PANTHER" id="PTHR21193">
    <property type="entry name" value="OXIDOREDUCTASE-LIKE DOMAIN-CONTAINING PROTEIN 1"/>
    <property type="match status" value="1"/>
</dbReference>
<evidence type="ECO:0000259" key="1">
    <source>
        <dbReference type="Pfam" id="PF09791"/>
    </source>
</evidence>
<keyword evidence="3" id="KW-1185">Reference proteome</keyword>
<name>A0ABQ8EUJ2_9FUNG</name>
<protein>
    <recommendedName>
        <fullName evidence="1">Oxidoreductase-like domain-containing protein</fullName>
    </recommendedName>
</protein>
<proteinExistence type="predicted"/>
<dbReference type="InterPro" id="IPR039251">
    <property type="entry name" value="OXLD1"/>
</dbReference>
<dbReference type="EMBL" id="JAFCIX010000570">
    <property type="protein sequence ID" value="KAH6586826.1"/>
    <property type="molecule type" value="Genomic_DNA"/>
</dbReference>
<dbReference type="PANTHER" id="PTHR21193:SF3">
    <property type="entry name" value="OXIDOREDUCTASE-LIKE DOMAIN-CONTAINING PROTEIN 1"/>
    <property type="match status" value="1"/>
</dbReference>
<sequence>MLFRKVLRTLERRQVPDSQKALSRSTSQSAVKAHYATIQPDSSTVKDRRYAGFWSLILETPLDIAARKTMVQADTELLVAANEAISPVHSTSSTVEDYPLRSPTHLSTPSSSNYADISSIASISLKLQVLKSPEPPSSTDCCMGGCRVCVWDVYAADMDTYTTTYKMLVDRWTQLGGASDNNAVLKARIDPVEMDPSIKAFRDFERTSKAARRLEAKEEEMRSQAIKP</sequence>
<reference evidence="2 3" key="1">
    <citation type="submission" date="2021-02" db="EMBL/GenBank/DDBJ databases">
        <title>Variation within the Batrachochytrium salamandrivorans European outbreak.</title>
        <authorList>
            <person name="Kelly M."/>
            <person name="Pasmans F."/>
            <person name="Shea T.P."/>
            <person name="Munoz J.F."/>
            <person name="Carranza S."/>
            <person name="Cuomo C.A."/>
            <person name="Martel A."/>
        </authorList>
    </citation>
    <scope>NUCLEOTIDE SEQUENCE [LARGE SCALE GENOMIC DNA]</scope>
    <source>
        <strain evidence="2 3">AMFP18/2</strain>
    </source>
</reference>
<organism evidence="2 3">
    <name type="scientific">Batrachochytrium salamandrivorans</name>
    <dbReference type="NCBI Taxonomy" id="1357716"/>
    <lineage>
        <taxon>Eukaryota</taxon>
        <taxon>Fungi</taxon>
        <taxon>Fungi incertae sedis</taxon>
        <taxon>Chytridiomycota</taxon>
        <taxon>Chytridiomycota incertae sedis</taxon>
        <taxon>Chytridiomycetes</taxon>
        <taxon>Rhizophydiales</taxon>
        <taxon>Rhizophydiales incertae sedis</taxon>
        <taxon>Batrachochytrium</taxon>
    </lineage>
</organism>
<evidence type="ECO:0000313" key="2">
    <source>
        <dbReference type="EMBL" id="KAH6586826.1"/>
    </source>
</evidence>
<evidence type="ECO:0000313" key="3">
    <source>
        <dbReference type="Proteomes" id="UP001648503"/>
    </source>
</evidence>
<gene>
    <name evidence="2" type="ORF">BASA50_000190</name>
</gene>
<dbReference type="Proteomes" id="UP001648503">
    <property type="component" value="Unassembled WGS sequence"/>
</dbReference>
<comment type="caution">
    <text evidence="2">The sequence shown here is derived from an EMBL/GenBank/DDBJ whole genome shotgun (WGS) entry which is preliminary data.</text>
</comment>
<dbReference type="InterPro" id="IPR019180">
    <property type="entry name" value="Oxidoreductase-like_N"/>
</dbReference>